<dbReference type="InterPro" id="IPR000210">
    <property type="entry name" value="BTB/POZ_dom"/>
</dbReference>
<dbReference type="InterPro" id="IPR011333">
    <property type="entry name" value="SKP1/BTB/POZ_sf"/>
</dbReference>
<feature type="domain" description="BTB" evidence="1">
    <location>
        <begin position="37"/>
        <end position="111"/>
    </location>
</feature>
<comment type="caution">
    <text evidence="2">The sequence shown here is derived from an EMBL/GenBank/DDBJ whole genome shotgun (WGS) entry which is preliminary data.</text>
</comment>
<dbReference type="EMBL" id="WHVB01000020">
    <property type="protein sequence ID" value="KAF8472364.1"/>
    <property type="molecule type" value="Genomic_DNA"/>
</dbReference>
<reference evidence="2" key="2">
    <citation type="journal article" date="2020" name="Nat. Commun.">
        <title>Large-scale genome sequencing of mycorrhizal fungi provides insights into the early evolution of symbiotic traits.</title>
        <authorList>
            <person name="Miyauchi S."/>
            <person name="Kiss E."/>
            <person name="Kuo A."/>
            <person name="Drula E."/>
            <person name="Kohler A."/>
            <person name="Sanchez-Garcia M."/>
            <person name="Morin E."/>
            <person name="Andreopoulos B."/>
            <person name="Barry K.W."/>
            <person name="Bonito G."/>
            <person name="Buee M."/>
            <person name="Carver A."/>
            <person name="Chen C."/>
            <person name="Cichocki N."/>
            <person name="Clum A."/>
            <person name="Culley D."/>
            <person name="Crous P.W."/>
            <person name="Fauchery L."/>
            <person name="Girlanda M."/>
            <person name="Hayes R.D."/>
            <person name="Keri Z."/>
            <person name="LaButti K."/>
            <person name="Lipzen A."/>
            <person name="Lombard V."/>
            <person name="Magnuson J."/>
            <person name="Maillard F."/>
            <person name="Murat C."/>
            <person name="Nolan M."/>
            <person name="Ohm R.A."/>
            <person name="Pangilinan J."/>
            <person name="Pereira M.F."/>
            <person name="Perotto S."/>
            <person name="Peter M."/>
            <person name="Pfister S."/>
            <person name="Riley R."/>
            <person name="Sitrit Y."/>
            <person name="Stielow J.B."/>
            <person name="Szollosi G."/>
            <person name="Zifcakova L."/>
            <person name="Stursova M."/>
            <person name="Spatafora J.W."/>
            <person name="Tedersoo L."/>
            <person name="Vaario L.M."/>
            <person name="Yamada A."/>
            <person name="Yan M."/>
            <person name="Wang P."/>
            <person name="Xu J."/>
            <person name="Bruns T."/>
            <person name="Baldrian P."/>
            <person name="Vilgalys R."/>
            <person name="Dunand C."/>
            <person name="Henrissat B."/>
            <person name="Grigoriev I.V."/>
            <person name="Hibbett D."/>
            <person name="Nagy L.G."/>
            <person name="Martin F.M."/>
        </authorList>
    </citation>
    <scope>NUCLEOTIDE SEQUENCE</scope>
    <source>
        <strain evidence="2">Prilba</strain>
    </source>
</reference>
<evidence type="ECO:0000313" key="2">
    <source>
        <dbReference type="EMBL" id="KAF8472364.1"/>
    </source>
</evidence>
<evidence type="ECO:0000313" key="3">
    <source>
        <dbReference type="Proteomes" id="UP000759537"/>
    </source>
</evidence>
<gene>
    <name evidence="2" type="ORF">DFH94DRAFT_673979</name>
</gene>
<dbReference type="SUPFAM" id="SSF54695">
    <property type="entry name" value="POZ domain"/>
    <property type="match status" value="1"/>
</dbReference>
<protein>
    <recommendedName>
        <fullName evidence="1">BTB domain-containing protein</fullName>
    </recommendedName>
</protein>
<dbReference type="AlphaFoldDB" id="A0A9P5JZJ5"/>
<dbReference type="OrthoDB" id="3357985at2759"/>
<dbReference type="Gene3D" id="3.30.710.10">
    <property type="entry name" value="Potassium Channel Kv1.1, Chain A"/>
    <property type="match status" value="1"/>
</dbReference>
<organism evidence="2 3">
    <name type="scientific">Russula ochroleuca</name>
    <dbReference type="NCBI Taxonomy" id="152965"/>
    <lineage>
        <taxon>Eukaryota</taxon>
        <taxon>Fungi</taxon>
        <taxon>Dikarya</taxon>
        <taxon>Basidiomycota</taxon>
        <taxon>Agaricomycotina</taxon>
        <taxon>Agaricomycetes</taxon>
        <taxon>Russulales</taxon>
        <taxon>Russulaceae</taxon>
        <taxon>Russula</taxon>
    </lineage>
</organism>
<sequence length="401" mass="45152">MLNLLKAESALSLVRDQEDPQARINWTLSQPETFDVSDTNFIIRSSDFIDFRVHKSMLATTSPIFKDLLSLPQPSDGEIVDGLPMVQLSESSELLNSLLSILYPIYTAIPNSYDKVLYLLAACQKYEMASVQSSIRTEVKRGEFPAPKGAEAFAAYAIARAKGLIPEMESAARQTLECPMTFEVLGEGLQLFEGSALHDLASFRMRIRDNLIACLESYRDVQPSGPSSIWVGCPEVMPTRQRDSYYRPNRALPRWLTQILSQNQTSLYLHKFSLRLDIHSRIRQEYLMALQSHTNCLFCSAVHIRSGLTFCAELENKLMQARDKVRIDRSSHPGLTYPGHRNLWCRLTMLVPRGPNHAIVLREVVIISTGTSDTDSSTAVNPLCPKLVWHQNTSVGTPYLD</sequence>
<name>A0A9P5JZJ5_9AGAM</name>
<dbReference type="SMART" id="SM00225">
    <property type="entry name" value="BTB"/>
    <property type="match status" value="1"/>
</dbReference>
<evidence type="ECO:0000259" key="1">
    <source>
        <dbReference type="PROSITE" id="PS50097"/>
    </source>
</evidence>
<proteinExistence type="predicted"/>
<reference evidence="2" key="1">
    <citation type="submission" date="2019-10" db="EMBL/GenBank/DDBJ databases">
        <authorList>
            <consortium name="DOE Joint Genome Institute"/>
            <person name="Kuo A."/>
            <person name="Miyauchi S."/>
            <person name="Kiss E."/>
            <person name="Drula E."/>
            <person name="Kohler A."/>
            <person name="Sanchez-Garcia M."/>
            <person name="Andreopoulos B."/>
            <person name="Barry K.W."/>
            <person name="Bonito G."/>
            <person name="Buee M."/>
            <person name="Carver A."/>
            <person name="Chen C."/>
            <person name="Cichocki N."/>
            <person name="Clum A."/>
            <person name="Culley D."/>
            <person name="Crous P.W."/>
            <person name="Fauchery L."/>
            <person name="Girlanda M."/>
            <person name="Hayes R."/>
            <person name="Keri Z."/>
            <person name="LaButti K."/>
            <person name="Lipzen A."/>
            <person name="Lombard V."/>
            <person name="Magnuson J."/>
            <person name="Maillard F."/>
            <person name="Morin E."/>
            <person name="Murat C."/>
            <person name="Nolan M."/>
            <person name="Ohm R."/>
            <person name="Pangilinan J."/>
            <person name="Pereira M."/>
            <person name="Perotto S."/>
            <person name="Peter M."/>
            <person name="Riley R."/>
            <person name="Sitrit Y."/>
            <person name="Stielow B."/>
            <person name="Szollosi G."/>
            <person name="Zifcakova L."/>
            <person name="Stursova M."/>
            <person name="Spatafora J.W."/>
            <person name="Tedersoo L."/>
            <person name="Vaario L.-M."/>
            <person name="Yamada A."/>
            <person name="Yan M."/>
            <person name="Wang P."/>
            <person name="Xu J."/>
            <person name="Bruns T."/>
            <person name="Baldrian P."/>
            <person name="Vilgalys R."/>
            <person name="Henrissat B."/>
            <person name="Grigoriev I.V."/>
            <person name="Hibbett D."/>
            <person name="Nagy L.G."/>
            <person name="Martin F.M."/>
        </authorList>
    </citation>
    <scope>NUCLEOTIDE SEQUENCE</scope>
    <source>
        <strain evidence="2">Prilba</strain>
    </source>
</reference>
<dbReference type="Pfam" id="PF00651">
    <property type="entry name" value="BTB"/>
    <property type="match status" value="1"/>
</dbReference>
<accession>A0A9P5JZJ5</accession>
<dbReference type="PROSITE" id="PS50097">
    <property type="entry name" value="BTB"/>
    <property type="match status" value="1"/>
</dbReference>
<keyword evidence="3" id="KW-1185">Reference proteome</keyword>
<dbReference type="Proteomes" id="UP000759537">
    <property type="component" value="Unassembled WGS sequence"/>
</dbReference>